<keyword evidence="2" id="KW-1185">Reference proteome</keyword>
<sequence length="241" mass="28729">MARKSIKELKNNTTPLLFLDFLKKQLGDEAYILLERLSYVSNVLIFSGIIRNYFINYFGKVRDFDLVVDCDYNTLEEILRYYPFRKNSFGGYKVDVKGLNVDIWNITTTWAFVNKKLDAKLFLKESLPQTTFFNFSAIVFDFNAKKFLWESDFEEFLSKGAIDLVLEDNPLPQLCIVNTIYYKHKYHLEVSKRLESYCLANFTKYSEKDFKDIQLKHFGELKFSYDYLKEYMHIFNKDTDK</sequence>
<evidence type="ECO:0000313" key="2">
    <source>
        <dbReference type="Proteomes" id="UP001517367"/>
    </source>
</evidence>
<dbReference type="RefSeq" id="WP_138728812.1">
    <property type="nucleotide sequence ID" value="NZ_SRMP02000045.1"/>
</dbReference>
<reference evidence="1 2" key="1">
    <citation type="submission" date="2024-12" db="EMBL/GenBank/DDBJ databases">
        <authorList>
            <person name="Hu S."/>
        </authorList>
    </citation>
    <scope>NUCLEOTIDE SEQUENCE [LARGE SCALE GENOMIC DNA]</scope>
    <source>
        <strain evidence="1 2">P-25</strain>
    </source>
</reference>
<organism evidence="1 2">
    <name type="scientific">Pedobacter helvus</name>
    <dbReference type="NCBI Taxonomy" id="2563444"/>
    <lineage>
        <taxon>Bacteria</taxon>
        <taxon>Pseudomonadati</taxon>
        <taxon>Bacteroidota</taxon>
        <taxon>Sphingobacteriia</taxon>
        <taxon>Sphingobacteriales</taxon>
        <taxon>Sphingobacteriaceae</taxon>
        <taxon>Pedobacter</taxon>
    </lineage>
</organism>
<evidence type="ECO:0008006" key="3">
    <source>
        <dbReference type="Google" id="ProtNLM"/>
    </source>
</evidence>
<protein>
    <recommendedName>
        <fullName evidence="3">Poly A polymerase head domain-containing protein</fullName>
    </recommendedName>
</protein>
<accession>A0ABW9JL92</accession>
<comment type="caution">
    <text evidence="1">The sequence shown here is derived from an EMBL/GenBank/DDBJ whole genome shotgun (WGS) entry which is preliminary data.</text>
</comment>
<dbReference type="EMBL" id="SRMP02000045">
    <property type="protein sequence ID" value="MFN0293123.1"/>
    <property type="molecule type" value="Genomic_DNA"/>
</dbReference>
<name>A0ABW9JL92_9SPHI</name>
<gene>
    <name evidence="1" type="ORF">E5L68_017155</name>
</gene>
<dbReference type="Proteomes" id="UP001517367">
    <property type="component" value="Unassembled WGS sequence"/>
</dbReference>
<proteinExistence type="predicted"/>
<evidence type="ECO:0000313" key="1">
    <source>
        <dbReference type="EMBL" id="MFN0293123.1"/>
    </source>
</evidence>